<dbReference type="AlphaFoldDB" id="A0A1V9YI18"/>
<feature type="region of interest" description="Disordered" evidence="2">
    <location>
        <begin position="109"/>
        <end position="129"/>
    </location>
</feature>
<dbReference type="STRING" id="1202772.A0A1V9YI18"/>
<feature type="coiled-coil region" evidence="1">
    <location>
        <begin position="337"/>
        <end position="364"/>
    </location>
</feature>
<name>A0A1V9YI18_ACHHY</name>
<keyword evidence="4" id="KW-1185">Reference proteome</keyword>
<dbReference type="Proteomes" id="UP000243579">
    <property type="component" value="Unassembled WGS sequence"/>
</dbReference>
<dbReference type="OrthoDB" id="78712at2759"/>
<reference evidence="3 4" key="1">
    <citation type="journal article" date="2014" name="Genome Biol. Evol.">
        <title>The secreted proteins of Achlya hypogyna and Thraustotheca clavata identify the ancestral oomycete secretome and reveal gene acquisitions by horizontal gene transfer.</title>
        <authorList>
            <person name="Misner I."/>
            <person name="Blouin N."/>
            <person name="Leonard G."/>
            <person name="Richards T.A."/>
            <person name="Lane C.E."/>
        </authorList>
    </citation>
    <scope>NUCLEOTIDE SEQUENCE [LARGE SCALE GENOMIC DNA]</scope>
    <source>
        <strain evidence="3 4">ATCC 48635</strain>
    </source>
</reference>
<gene>
    <name evidence="3" type="ORF">ACHHYP_11898</name>
</gene>
<evidence type="ECO:0000256" key="1">
    <source>
        <dbReference type="SAM" id="Coils"/>
    </source>
</evidence>
<keyword evidence="1" id="KW-0175">Coiled coil</keyword>
<comment type="caution">
    <text evidence="3">The sequence shown here is derived from an EMBL/GenBank/DDBJ whole genome shotgun (WGS) entry which is preliminary data.</text>
</comment>
<proteinExistence type="predicted"/>
<protein>
    <submittedName>
        <fullName evidence="3">Uncharacterized protein</fullName>
    </submittedName>
</protein>
<sequence length="569" mass="63984">MDEGDDPLRLVQDILDADATLLDYVKERASQGKLHPEAVITAACSDLMSDLDDVESAISLCDSTRSGAVALRARRKQSFASTTARFDAMLTSLSRDATSSAWQSDRASYSKLHTPRATNNPACEQQRRMDTETEAILASTRNKLAIERQEVLARVRQDLQERRQRELNVILLENERRVELETQSLTEKFAIESKLRRAALLVQLDEEKARAFKDIEDAFLKEEAKVEEEARAALAREIQDRREAAATKLLLAHEAELSRLRTETLRQHESETEQEMAKLKAALSMGSTLRLDQLTQQLARQLQAKLEAVETSATTALDAEMEKRAANHEAEVTTKVHALQQELRATHRDEMARLEQRLVVAESRALNDVTMTMHAAHVAQMDAVEARHRVEVENRRRELQVAYEKEFAARLAATTESLEWELTQQLEAQARDQKAALAAALDETTARFGRRLERLRRELRIVVPTVPPSTPLHTLQTLADVVAWVDTVGADVADVAGQHAGLLDTIERLSKQVLAAKRNEPKTAQLQAEVNRVLAELDDKSRVCQQLYMANDGLLRRLRALEADKDGPQ</sequence>
<accession>A0A1V9YI18</accession>
<evidence type="ECO:0000313" key="4">
    <source>
        <dbReference type="Proteomes" id="UP000243579"/>
    </source>
</evidence>
<dbReference type="EMBL" id="JNBR01001700">
    <property type="protein sequence ID" value="OQR85373.1"/>
    <property type="molecule type" value="Genomic_DNA"/>
</dbReference>
<evidence type="ECO:0000256" key="2">
    <source>
        <dbReference type="SAM" id="MobiDB-lite"/>
    </source>
</evidence>
<evidence type="ECO:0000313" key="3">
    <source>
        <dbReference type="EMBL" id="OQR85373.1"/>
    </source>
</evidence>
<organism evidence="3 4">
    <name type="scientific">Achlya hypogyna</name>
    <name type="common">Oomycete</name>
    <name type="synonym">Protoachlya hypogyna</name>
    <dbReference type="NCBI Taxonomy" id="1202772"/>
    <lineage>
        <taxon>Eukaryota</taxon>
        <taxon>Sar</taxon>
        <taxon>Stramenopiles</taxon>
        <taxon>Oomycota</taxon>
        <taxon>Saprolegniomycetes</taxon>
        <taxon>Saprolegniales</taxon>
        <taxon>Achlyaceae</taxon>
        <taxon>Achlya</taxon>
    </lineage>
</organism>